<keyword evidence="6 9" id="KW-0418">Kinase</keyword>
<dbReference type="HAMAP" id="MF_00020">
    <property type="entry name" value="Acetate_kinase"/>
    <property type="match status" value="1"/>
</dbReference>
<keyword evidence="2 9" id="KW-0963">Cytoplasm</keyword>
<dbReference type="STRING" id="1121387.GCA_000429885_02204"/>
<proteinExistence type="inferred from homology"/>
<comment type="catalytic activity">
    <reaction evidence="9">
        <text>acetate + ATP = acetyl phosphate + ADP</text>
        <dbReference type="Rhea" id="RHEA:11352"/>
        <dbReference type="ChEBI" id="CHEBI:22191"/>
        <dbReference type="ChEBI" id="CHEBI:30089"/>
        <dbReference type="ChEBI" id="CHEBI:30616"/>
        <dbReference type="ChEBI" id="CHEBI:456216"/>
        <dbReference type="EC" id="2.7.2.1"/>
    </reaction>
</comment>
<evidence type="ECO:0000256" key="9">
    <source>
        <dbReference type="HAMAP-Rule" id="MF_00020"/>
    </source>
</evidence>
<dbReference type="GO" id="GO:0000287">
    <property type="term" value="F:magnesium ion binding"/>
    <property type="evidence" value="ECO:0007669"/>
    <property type="project" value="UniProtKB-UniRule"/>
</dbReference>
<dbReference type="InterPro" id="IPR004372">
    <property type="entry name" value="Ac/propionate_kinase"/>
</dbReference>
<keyword evidence="7 9" id="KW-0067">ATP-binding</keyword>
<feature type="active site" description="Proton donor/acceptor" evidence="9">
    <location>
        <position position="147"/>
    </location>
</feature>
<dbReference type="PANTHER" id="PTHR21060:SF21">
    <property type="entry name" value="ACETATE KINASE"/>
    <property type="match status" value="1"/>
</dbReference>
<evidence type="ECO:0000313" key="11">
    <source>
        <dbReference type="EMBL" id="SNV22476.1"/>
    </source>
</evidence>
<comment type="similarity">
    <text evidence="1 9 10">Belongs to the acetokinase family.</text>
</comment>
<dbReference type="GeneID" id="63459748"/>
<dbReference type="AlphaFoldDB" id="A0A239VKQ8"/>
<feature type="site" description="Transition state stabilizer" evidence="9">
    <location>
        <position position="240"/>
    </location>
</feature>
<feature type="site" description="Transition state stabilizer" evidence="9">
    <location>
        <position position="179"/>
    </location>
</feature>
<dbReference type="GO" id="GO:0005524">
    <property type="term" value="F:ATP binding"/>
    <property type="evidence" value="ECO:0007669"/>
    <property type="project" value="UniProtKB-KW"/>
</dbReference>
<dbReference type="InterPro" id="IPR023865">
    <property type="entry name" value="Aliphatic_acid_kinase_CS"/>
</dbReference>
<comment type="subcellular location">
    <subcellularLocation>
        <location evidence="9">Cytoplasm</location>
    </subcellularLocation>
</comment>
<dbReference type="Gene3D" id="3.30.420.40">
    <property type="match status" value="2"/>
</dbReference>
<name>A0A239VKQ8_9MICO</name>
<comment type="function">
    <text evidence="9">Catalyzes the formation of acetyl phosphate from acetate and ATP. Can also catalyze the reverse reaction.</text>
</comment>
<reference evidence="11 12" key="1">
    <citation type="submission" date="2017-06" db="EMBL/GenBank/DDBJ databases">
        <authorList>
            <consortium name="Pathogen Informatics"/>
        </authorList>
    </citation>
    <scope>NUCLEOTIDE SEQUENCE [LARGE SCALE GENOMIC DNA]</scope>
    <source>
        <strain evidence="11 12">NCTC13039</strain>
    </source>
</reference>
<keyword evidence="8 9" id="KW-0460">Magnesium</keyword>
<comment type="pathway">
    <text evidence="9">Metabolic intermediate biosynthesis; acetyl-CoA biosynthesis; acetyl-CoA from acetate: step 1/2.</text>
</comment>
<dbReference type="PRINTS" id="PR00471">
    <property type="entry name" value="ACETATEKNASE"/>
</dbReference>
<keyword evidence="4 9" id="KW-0479">Metal-binding</keyword>
<accession>A0A239VKQ8</accession>
<dbReference type="PROSITE" id="PS01076">
    <property type="entry name" value="ACETATE_KINASE_2"/>
    <property type="match status" value="1"/>
</dbReference>
<protein>
    <recommendedName>
        <fullName evidence="9">Acetate kinase</fullName>
        <ecNumber evidence="9">2.7.2.1</ecNumber>
    </recommendedName>
    <alternativeName>
        <fullName evidence="9">Acetokinase</fullName>
    </alternativeName>
</protein>
<gene>
    <name evidence="9 11" type="primary">ackA</name>
    <name evidence="11" type="ORF">SAMEA4475696_01538</name>
</gene>
<dbReference type="EC" id="2.7.2.1" evidence="9"/>
<feature type="binding site" evidence="9">
    <location>
        <begin position="207"/>
        <end position="211"/>
    </location>
    <ligand>
        <name>ATP</name>
        <dbReference type="ChEBI" id="CHEBI:30616"/>
    </ligand>
</feature>
<organism evidence="11 12">
    <name type="scientific">Dermatophilus congolensis</name>
    <dbReference type="NCBI Taxonomy" id="1863"/>
    <lineage>
        <taxon>Bacteria</taxon>
        <taxon>Bacillati</taxon>
        <taxon>Actinomycetota</taxon>
        <taxon>Actinomycetes</taxon>
        <taxon>Micrococcales</taxon>
        <taxon>Dermatophilaceae</taxon>
        <taxon>Dermatophilus</taxon>
    </lineage>
</organism>
<dbReference type="InterPro" id="IPR043129">
    <property type="entry name" value="ATPase_NBD"/>
</dbReference>
<dbReference type="GO" id="GO:0006083">
    <property type="term" value="P:acetate metabolic process"/>
    <property type="evidence" value="ECO:0007669"/>
    <property type="project" value="TreeGrafter"/>
</dbReference>
<dbReference type="EMBL" id="LT906453">
    <property type="protein sequence ID" value="SNV22476.1"/>
    <property type="molecule type" value="Genomic_DNA"/>
</dbReference>
<feature type="binding site" evidence="9">
    <location>
        <position position="16"/>
    </location>
    <ligand>
        <name>ATP</name>
        <dbReference type="ChEBI" id="CHEBI:30616"/>
    </ligand>
</feature>
<comment type="cofactor">
    <cofactor evidence="9">
        <name>Mg(2+)</name>
        <dbReference type="ChEBI" id="CHEBI:18420"/>
    </cofactor>
    <cofactor evidence="9">
        <name>Mn(2+)</name>
        <dbReference type="ChEBI" id="CHEBI:29035"/>
    </cofactor>
    <text evidence="9">Mg(2+). Can also accept Mn(2+).</text>
</comment>
<dbReference type="SUPFAM" id="SSF53067">
    <property type="entry name" value="Actin-like ATPase domain"/>
    <property type="match status" value="2"/>
</dbReference>
<evidence type="ECO:0000256" key="2">
    <source>
        <dbReference type="ARBA" id="ARBA00022490"/>
    </source>
</evidence>
<evidence type="ECO:0000313" key="12">
    <source>
        <dbReference type="Proteomes" id="UP000242637"/>
    </source>
</evidence>
<evidence type="ECO:0000256" key="1">
    <source>
        <dbReference type="ARBA" id="ARBA00008748"/>
    </source>
</evidence>
<dbReference type="InterPro" id="IPR000890">
    <property type="entry name" value="Aliphatic_acid_kin_short-chain"/>
</dbReference>
<feature type="binding site" evidence="9">
    <location>
        <position position="383"/>
    </location>
    <ligand>
        <name>Mg(2+)</name>
        <dbReference type="ChEBI" id="CHEBI:18420"/>
    </ligand>
</feature>
<dbReference type="PIRSF" id="PIRSF000722">
    <property type="entry name" value="Acetate_prop_kin"/>
    <property type="match status" value="1"/>
</dbReference>
<feature type="binding site" evidence="9">
    <location>
        <position position="9"/>
    </location>
    <ligand>
        <name>Mg(2+)</name>
        <dbReference type="ChEBI" id="CHEBI:18420"/>
    </ligand>
</feature>
<evidence type="ECO:0000256" key="7">
    <source>
        <dbReference type="ARBA" id="ARBA00022840"/>
    </source>
</evidence>
<dbReference type="CDD" id="cd24010">
    <property type="entry name" value="ASKHA_NBD_AcK_PK"/>
    <property type="match status" value="1"/>
</dbReference>
<dbReference type="RefSeq" id="WP_028327731.1">
    <property type="nucleotide sequence ID" value="NZ_LT906453.1"/>
</dbReference>
<dbReference type="UniPathway" id="UPA00340">
    <property type="reaction ID" value="UER00458"/>
</dbReference>
<comment type="subunit">
    <text evidence="9">Homodimer.</text>
</comment>
<dbReference type="NCBIfam" id="TIGR00016">
    <property type="entry name" value="ackA"/>
    <property type="match status" value="1"/>
</dbReference>
<dbReference type="Proteomes" id="UP000242637">
    <property type="component" value="Chromosome 1"/>
</dbReference>
<dbReference type="OrthoDB" id="9802453at2"/>
<evidence type="ECO:0000256" key="3">
    <source>
        <dbReference type="ARBA" id="ARBA00022679"/>
    </source>
</evidence>
<dbReference type="PANTHER" id="PTHR21060">
    <property type="entry name" value="ACETATE KINASE"/>
    <property type="match status" value="1"/>
</dbReference>
<feature type="binding site" evidence="9">
    <location>
        <position position="90"/>
    </location>
    <ligand>
        <name>substrate</name>
    </ligand>
</feature>
<feature type="binding site" evidence="9">
    <location>
        <begin position="282"/>
        <end position="284"/>
    </location>
    <ligand>
        <name>ATP</name>
        <dbReference type="ChEBI" id="CHEBI:30616"/>
    </ligand>
</feature>
<keyword evidence="12" id="KW-1185">Reference proteome</keyword>
<dbReference type="KEGG" id="dco:SAMEA4475696_1538"/>
<evidence type="ECO:0000256" key="5">
    <source>
        <dbReference type="ARBA" id="ARBA00022741"/>
    </source>
</evidence>
<evidence type="ECO:0000256" key="4">
    <source>
        <dbReference type="ARBA" id="ARBA00022723"/>
    </source>
</evidence>
<dbReference type="GO" id="GO:0005829">
    <property type="term" value="C:cytosol"/>
    <property type="evidence" value="ECO:0007669"/>
    <property type="project" value="TreeGrafter"/>
</dbReference>
<evidence type="ECO:0000256" key="8">
    <source>
        <dbReference type="ARBA" id="ARBA00022842"/>
    </source>
</evidence>
<dbReference type="GO" id="GO:0008776">
    <property type="term" value="F:acetate kinase activity"/>
    <property type="evidence" value="ECO:0007669"/>
    <property type="project" value="UniProtKB-UniRule"/>
</dbReference>
<feature type="binding site" evidence="9">
    <location>
        <begin position="330"/>
        <end position="334"/>
    </location>
    <ligand>
        <name>ATP</name>
        <dbReference type="ChEBI" id="CHEBI:30616"/>
    </ligand>
</feature>
<keyword evidence="3 9" id="KW-0808">Transferase</keyword>
<sequence>MTSAVLVLNCGSSSLKFALIEPESGNREFTGLAERVDTPEASIRFDISGERTTVDGLDDTSHQGIISKVLARVEDFTKAHNIEIAAVGHRVVHGGEKFASSVLLDQAALDAIRDTVPLAPLHNPANIAGIEAVTAVMPNVAQVGVFDTAFHQSMPEKAYRYAVPQNWYDEHGVRRYGFHGTSHQYVAGKAAEADGRPIENLRIITAHLGNGCSITAIKDGKSVDTSMGLTPLEGLIMGTRSGDIDPGVISYISKATSSDAAAIDTKLNKESGLLGLSGVSNDMRTVEEAAAEGNKAAALALDAFHYRVAKYIASYCVALGGLDLLVFTGGIGENSDVTRADIIKQLGFLGLEIDPSVNDGLRGKTARITKDGDIAAWVIPTDEELVIARDAYRLSR</sequence>
<keyword evidence="5 9" id="KW-0547">Nucleotide-binding</keyword>
<dbReference type="GO" id="GO:0006085">
    <property type="term" value="P:acetyl-CoA biosynthetic process"/>
    <property type="evidence" value="ECO:0007669"/>
    <property type="project" value="UniProtKB-UniRule"/>
</dbReference>
<dbReference type="Pfam" id="PF00871">
    <property type="entry name" value="Acetate_kinase"/>
    <property type="match status" value="1"/>
</dbReference>
<evidence type="ECO:0000256" key="6">
    <source>
        <dbReference type="ARBA" id="ARBA00022777"/>
    </source>
</evidence>
<evidence type="ECO:0000256" key="10">
    <source>
        <dbReference type="RuleBase" id="RU003835"/>
    </source>
</evidence>
<dbReference type="PROSITE" id="PS01075">
    <property type="entry name" value="ACETATE_KINASE_1"/>
    <property type="match status" value="1"/>
</dbReference>